<feature type="coiled-coil region" evidence="1">
    <location>
        <begin position="72"/>
        <end position="99"/>
    </location>
</feature>
<dbReference type="EMBL" id="VIIS01000291">
    <property type="protein sequence ID" value="KAF0310788.1"/>
    <property type="molecule type" value="Genomic_DNA"/>
</dbReference>
<dbReference type="OrthoDB" id="188741at2759"/>
<dbReference type="AlphaFoldDB" id="A0A6A4X746"/>
<feature type="region of interest" description="Disordered" evidence="2">
    <location>
        <begin position="142"/>
        <end position="194"/>
    </location>
</feature>
<evidence type="ECO:0000313" key="4">
    <source>
        <dbReference type="Proteomes" id="UP000440578"/>
    </source>
</evidence>
<keyword evidence="1" id="KW-0175">Coiled coil</keyword>
<evidence type="ECO:0000256" key="1">
    <source>
        <dbReference type="SAM" id="Coils"/>
    </source>
</evidence>
<keyword evidence="4" id="KW-1185">Reference proteome</keyword>
<proteinExistence type="predicted"/>
<gene>
    <name evidence="3" type="ORF">FJT64_018352</name>
</gene>
<organism evidence="3 4">
    <name type="scientific">Amphibalanus amphitrite</name>
    <name type="common">Striped barnacle</name>
    <name type="synonym">Balanus amphitrite</name>
    <dbReference type="NCBI Taxonomy" id="1232801"/>
    <lineage>
        <taxon>Eukaryota</taxon>
        <taxon>Metazoa</taxon>
        <taxon>Ecdysozoa</taxon>
        <taxon>Arthropoda</taxon>
        <taxon>Crustacea</taxon>
        <taxon>Multicrustacea</taxon>
        <taxon>Cirripedia</taxon>
        <taxon>Thoracica</taxon>
        <taxon>Thoracicalcarea</taxon>
        <taxon>Balanomorpha</taxon>
        <taxon>Balanoidea</taxon>
        <taxon>Balanidae</taxon>
        <taxon>Amphibalaninae</taxon>
        <taxon>Amphibalanus</taxon>
    </lineage>
</organism>
<comment type="caution">
    <text evidence="3">The sequence shown here is derived from an EMBL/GenBank/DDBJ whole genome shotgun (WGS) entry which is preliminary data.</text>
</comment>
<evidence type="ECO:0000313" key="3">
    <source>
        <dbReference type="EMBL" id="KAF0310788.1"/>
    </source>
</evidence>
<accession>A0A6A4X746</accession>
<reference evidence="3 4" key="1">
    <citation type="submission" date="2019-07" db="EMBL/GenBank/DDBJ databases">
        <title>Draft genome assembly of a fouling barnacle, Amphibalanus amphitrite (Darwin, 1854): The first reference genome for Thecostraca.</title>
        <authorList>
            <person name="Kim W."/>
        </authorList>
    </citation>
    <scope>NUCLEOTIDE SEQUENCE [LARGE SCALE GENOMIC DNA]</scope>
    <source>
        <strain evidence="3">SNU_AA5</strain>
        <tissue evidence="3">Soma without cirri and trophi</tissue>
    </source>
</reference>
<evidence type="ECO:0000256" key="2">
    <source>
        <dbReference type="SAM" id="MobiDB-lite"/>
    </source>
</evidence>
<dbReference type="Proteomes" id="UP000440578">
    <property type="component" value="Unassembled WGS sequence"/>
</dbReference>
<name>A0A6A4X746_AMPAM</name>
<sequence>MERFQRALAALLRKQIGKLDLDMVELSMPSSSLIAPCLCVTPPERQLRADVSTLEKNDYHLKSLEADADTELQLRQKMAERAEAEMSQLEQDQQRQSADDFVQRLHSRLEFADDGLELSMNGSCDVAVHLVGGGQGGRLLLLRRGPPGQGSPDDKYHPDHCTGVQTEQANLQPDRCCQRRSSNSRRSTLWKTHR</sequence>
<protein>
    <submittedName>
        <fullName evidence="3">Uncharacterized protein</fullName>
    </submittedName>
</protein>